<dbReference type="InterPro" id="IPR055469">
    <property type="entry name" value="DUF7041"/>
</dbReference>
<dbReference type="PANTHER" id="PTHR38681:SF1">
    <property type="entry name" value="RETROVIRUS-RELATED POL POLYPROTEIN FROM TRANSPOSON 412-LIKE PROTEIN"/>
    <property type="match status" value="1"/>
</dbReference>
<dbReference type="GO" id="GO:0004523">
    <property type="term" value="F:RNA-DNA hybrid ribonuclease activity"/>
    <property type="evidence" value="ECO:0007669"/>
    <property type="project" value="UniProtKB-EC"/>
</dbReference>
<protein>
    <recommendedName>
        <fullName evidence="2">ribonuclease H</fullName>
        <ecNumber evidence="2">3.1.26.4</ecNumber>
    </recommendedName>
</protein>
<dbReference type="Pfam" id="PF23055">
    <property type="entry name" value="DUF7041"/>
    <property type="match status" value="1"/>
</dbReference>
<dbReference type="InterPro" id="IPR043502">
    <property type="entry name" value="DNA/RNA_pol_sf"/>
</dbReference>
<dbReference type="PANTHER" id="PTHR38681">
    <property type="entry name" value="RETROVIRUS-RELATED POL POLYPROTEIN FROM TRANSPOSON 412-LIKE PROTEIN-RELATED"/>
    <property type="match status" value="1"/>
</dbReference>
<feature type="domain" description="Integrase catalytic" evidence="3">
    <location>
        <begin position="424"/>
        <end position="592"/>
    </location>
</feature>
<evidence type="ECO:0000313" key="5">
    <source>
        <dbReference type="Proteomes" id="UP001221898"/>
    </source>
</evidence>
<dbReference type="GO" id="GO:0003676">
    <property type="term" value="F:nucleic acid binding"/>
    <property type="evidence" value="ECO:0007669"/>
    <property type="project" value="InterPro"/>
</dbReference>
<evidence type="ECO:0000256" key="1">
    <source>
        <dbReference type="ARBA" id="ARBA00010879"/>
    </source>
</evidence>
<dbReference type="PROSITE" id="PS50994">
    <property type="entry name" value="INTEGRASE"/>
    <property type="match status" value="1"/>
</dbReference>
<proteinExistence type="inferred from homology"/>
<dbReference type="EMBL" id="JAINUG010001151">
    <property type="protein sequence ID" value="KAJ8358134.1"/>
    <property type="molecule type" value="Genomic_DNA"/>
</dbReference>
<gene>
    <name evidence="4" type="ORF">AAFF_G00031370</name>
</gene>
<evidence type="ECO:0000256" key="2">
    <source>
        <dbReference type="ARBA" id="ARBA00012180"/>
    </source>
</evidence>
<accession>A0AAD7VXC9</accession>
<dbReference type="Proteomes" id="UP001221898">
    <property type="component" value="Unassembled WGS sequence"/>
</dbReference>
<dbReference type="AlphaFoldDB" id="A0AAD7VXC9"/>
<comment type="caution">
    <text evidence="4">The sequence shown here is derived from an EMBL/GenBank/DDBJ whole genome shotgun (WGS) entry which is preliminary data.</text>
</comment>
<dbReference type="InterPro" id="IPR000477">
    <property type="entry name" value="RT_dom"/>
</dbReference>
<name>A0AAD7VXC9_9TELE</name>
<comment type="similarity">
    <text evidence="1">Belongs to the beta type-B retroviral polymerase family. HERV class-II K(HML-2) pol subfamily.</text>
</comment>
<dbReference type="GO" id="GO:0015074">
    <property type="term" value="P:DNA integration"/>
    <property type="evidence" value="ECO:0007669"/>
    <property type="project" value="InterPro"/>
</dbReference>
<reference evidence="4" key="1">
    <citation type="journal article" date="2023" name="Science">
        <title>Genome structures resolve the early diversification of teleost fishes.</title>
        <authorList>
            <person name="Parey E."/>
            <person name="Louis A."/>
            <person name="Montfort J."/>
            <person name="Bouchez O."/>
            <person name="Roques C."/>
            <person name="Iampietro C."/>
            <person name="Lluch J."/>
            <person name="Castinel A."/>
            <person name="Donnadieu C."/>
            <person name="Desvignes T."/>
            <person name="Floi Bucao C."/>
            <person name="Jouanno E."/>
            <person name="Wen M."/>
            <person name="Mejri S."/>
            <person name="Dirks R."/>
            <person name="Jansen H."/>
            <person name="Henkel C."/>
            <person name="Chen W.J."/>
            <person name="Zahm M."/>
            <person name="Cabau C."/>
            <person name="Klopp C."/>
            <person name="Thompson A.W."/>
            <person name="Robinson-Rechavi M."/>
            <person name="Braasch I."/>
            <person name="Lecointre G."/>
            <person name="Bobe J."/>
            <person name="Postlethwait J.H."/>
            <person name="Berthelot C."/>
            <person name="Roest Crollius H."/>
            <person name="Guiguen Y."/>
        </authorList>
    </citation>
    <scope>NUCLEOTIDE SEQUENCE</scope>
    <source>
        <strain evidence="4">NC1722</strain>
    </source>
</reference>
<dbReference type="InterPro" id="IPR043128">
    <property type="entry name" value="Rev_trsase/Diguanyl_cyclase"/>
</dbReference>
<dbReference type="SUPFAM" id="SSF56672">
    <property type="entry name" value="DNA/RNA polymerases"/>
    <property type="match status" value="1"/>
</dbReference>
<dbReference type="InterPro" id="IPR012337">
    <property type="entry name" value="RNaseH-like_sf"/>
</dbReference>
<dbReference type="InterPro" id="IPR001584">
    <property type="entry name" value="Integrase_cat-core"/>
</dbReference>
<sequence length="747" mass="82180">MHAVALKLPEFWQEHAAVWFAQAEAQFALRGITQEDTKYFYVVAALNSSTASRVLSLLQDPPEDDKYLALKQLLLETFELSEPERARKLLTLPGLGDSKPSELMDHMLTLLGNHQPCFIFRELFMQQMPSQVRATLAGSPVKDLRALAREADKVLNSSRMPGPAVRVVGAADVLAIREDVIAATQRQRPTAGLCYYHASLLVDVRNRRLVNAETFATLPGSPSSTGTSKLSSALSSADMFQRLLMDFPDLTTPTFSSAAVKHGVDHFIATTGPPVHARARRLDPQKLAVAKAEFDSMERLGIVHDILVASVTSDEHQAHLRALFARLSEHGLIINLAKCQFGVPVVDFLGHRVTREGRTFTAFVDHKPLALAMAMVKEPWSARQQRQLAFVSEFTTDIQHVAGKDNVVADCLSRSIVDAVNLGVDYGQMAADQASDPEVQAFARSDYRSAAAGDRTTRWPEVIPLTSTTTAEVARAFISAWVSRFGVPADLSSDRGAQFTSELWAAIARQLGVTLHWTTAYHPQANGMCERFHRSLKVSLRAALQGDAWFDTLPWVLLGLRTAPKADLGASSAELVYGQPLHVPGEFLPSCSVPWSATRQLPVLRDGLKSFAPVPTTHHGLPRSHVHPGLGEARFVFVRQDKHRSPLQPPYEGPFRVIKSGEKFFVLDIGGRSDRITVDRLKPAHVDLDSPVEVACPPRRGRPPALRSRNPAPDLNLVTLVTALKLTLVWVLIRPGLRVRDWGGLAV</sequence>
<dbReference type="InterPro" id="IPR036397">
    <property type="entry name" value="RNaseH_sf"/>
</dbReference>
<dbReference type="SUPFAM" id="SSF53098">
    <property type="entry name" value="Ribonuclease H-like"/>
    <property type="match status" value="1"/>
</dbReference>
<dbReference type="Pfam" id="PF00665">
    <property type="entry name" value="rve"/>
    <property type="match status" value="1"/>
</dbReference>
<dbReference type="Gene3D" id="3.30.70.270">
    <property type="match status" value="1"/>
</dbReference>
<dbReference type="EC" id="3.1.26.4" evidence="2"/>
<dbReference type="Gene3D" id="3.30.420.10">
    <property type="entry name" value="Ribonuclease H-like superfamily/Ribonuclease H"/>
    <property type="match status" value="1"/>
</dbReference>
<evidence type="ECO:0000259" key="3">
    <source>
        <dbReference type="PROSITE" id="PS50994"/>
    </source>
</evidence>
<dbReference type="Pfam" id="PF00078">
    <property type="entry name" value="RVT_1"/>
    <property type="match status" value="1"/>
</dbReference>
<keyword evidence="5" id="KW-1185">Reference proteome</keyword>
<evidence type="ECO:0000313" key="4">
    <source>
        <dbReference type="EMBL" id="KAJ8358134.1"/>
    </source>
</evidence>
<organism evidence="4 5">
    <name type="scientific">Aldrovandia affinis</name>
    <dbReference type="NCBI Taxonomy" id="143900"/>
    <lineage>
        <taxon>Eukaryota</taxon>
        <taxon>Metazoa</taxon>
        <taxon>Chordata</taxon>
        <taxon>Craniata</taxon>
        <taxon>Vertebrata</taxon>
        <taxon>Euteleostomi</taxon>
        <taxon>Actinopterygii</taxon>
        <taxon>Neopterygii</taxon>
        <taxon>Teleostei</taxon>
        <taxon>Notacanthiformes</taxon>
        <taxon>Halosauridae</taxon>
        <taxon>Aldrovandia</taxon>
    </lineage>
</organism>